<organism evidence="2 3">
    <name type="scientific">Theileria orientalis</name>
    <dbReference type="NCBI Taxonomy" id="68886"/>
    <lineage>
        <taxon>Eukaryota</taxon>
        <taxon>Sar</taxon>
        <taxon>Alveolata</taxon>
        <taxon>Apicomplexa</taxon>
        <taxon>Aconoidasida</taxon>
        <taxon>Piroplasmida</taxon>
        <taxon>Theileriidae</taxon>
        <taxon>Theileria</taxon>
    </lineage>
</organism>
<dbReference type="PANTHER" id="PTHR13621">
    <property type="entry name" value="PROLINE-RICH PROTEIN PRCC"/>
    <property type="match status" value="1"/>
</dbReference>
<feature type="compositionally biased region" description="Low complexity" evidence="1">
    <location>
        <begin position="46"/>
        <end position="56"/>
    </location>
</feature>
<reference evidence="2" key="1">
    <citation type="submission" date="2022-07" db="EMBL/GenBank/DDBJ databases">
        <title>Evaluation of T. orientalis genome assembly methods using nanopore sequencing and analysis of variation between genomes.</title>
        <authorList>
            <person name="Yam J."/>
            <person name="Micallef M.L."/>
            <person name="Liu M."/>
            <person name="Djordjevic S.P."/>
            <person name="Bogema D.R."/>
            <person name="Jenkins C."/>
        </authorList>
    </citation>
    <scope>NUCLEOTIDE SEQUENCE</scope>
    <source>
        <strain evidence="2">Fish Creek</strain>
    </source>
</reference>
<dbReference type="AlphaFoldDB" id="A0A976M8C5"/>
<evidence type="ECO:0000313" key="3">
    <source>
        <dbReference type="Proteomes" id="UP000244803"/>
    </source>
</evidence>
<dbReference type="EMBL" id="CP056068">
    <property type="protein sequence ID" value="UKJ90533.1"/>
    <property type="molecule type" value="Genomic_DNA"/>
</dbReference>
<feature type="compositionally biased region" description="Polar residues" evidence="1">
    <location>
        <begin position="163"/>
        <end position="175"/>
    </location>
</feature>
<evidence type="ECO:0000313" key="2">
    <source>
        <dbReference type="EMBL" id="UKJ90533.1"/>
    </source>
</evidence>
<feature type="region of interest" description="Disordered" evidence="1">
    <location>
        <begin position="1"/>
        <end position="68"/>
    </location>
</feature>
<feature type="region of interest" description="Disordered" evidence="1">
    <location>
        <begin position="141"/>
        <end position="179"/>
    </location>
</feature>
<dbReference type="Pfam" id="PF10253">
    <property type="entry name" value="PRCC"/>
    <property type="match status" value="1"/>
</dbReference>
<proteinExistence type="predicted"/>
<gene>
    <name evidence="2" type="ORF">MACJ_001467</name>
</gene>
<sequence>MDWLTSLSPDSSDNEQSSEDKNNFKEETPSKSYAKAPEKDELDPGRVVPTSSSSPVKSRKNEPKATSYRNNNLVGIAYAENSTDNTTIDENITEECTVEGSKQSLFSLVDSTRKINKFNKIAIKTQQLTEADLQQLTQTASIKGSTSSVQGLSKSVRRESNRSTEPTEPTQSDQLPHTLPSEYVEKVDFNEALESFNKSNLNMDKLTNKWIDSKMNIKEIKADDLLAGAEHERLTKNPITTDDKKKFTLATKLMESDDGQVITTNVARRTQKRKHQINWLAMEAQDKEAEILERTAHMRKSKRETQMKYGW</sequence>
<feature type="compositionally biased region" description="Basic and acidic residues" evidence="1">
    <location>
        <begin position="18"/>
        <end position="29"/>
    </location>
</feature>
<protein>
    <submittedName>
        <fullName evidence="2">Uncharacterized protein</fullName>
    </submittedName>
</protein>
<name>A0A976M8C5_THEOR</name>
<dbReference type="InterPro" id="IPR018800">
    <property type="entry name" value="PRCC"/>
</dbReference>
<feature type="compositionally biased region" description="Polar residues" evidence="1">
    <location>
        <begin position="141"/>
        <end position="153"/>
    </location>
</feature>
<dbReference type="PANTHER" id="PTHR13621:SF2">
    <property type="entry name" value="PROLINE-RICH PROTEIN PRCC"/>
    <property type="match status" value="1"/>
</dbReference>
<feature type="compositionally biased region" description="Polar residues" evidence="1">
    <location>
        <begin position="1"/>
        <end position="11"/>
    </location>
</feature>
<evidence type="ECO:0000256" key="1">
    <source>
        <dbReference type="SAM" id="MobiDB-lite"/>
    </source>
</evidence>
<dbReference type="Proteomes" id="UP000244803">
    <property type="component" value="Chromosome 2"/>
</dbReference>
<accession>A0A976M8C5</accession>
<dbReference type="GO" id="GO:0005634">
    <property type="term" value="C:nucleus"/>
    <property type="evidence" value="ECO:0007669"/>
    <property type="project" value="TreeGrafter"/>
</dbReference>
<dbReference type="OrthoDB" id="206969at2759"/>